<evidence type="ECO:0000256" key="1">
    <source>
        <dbReference type="SAM" id="MobiDB-lite"/>
    </source>
</evidence>
<protein>
    <recommendedName>
        <fullName evidence="4">Secreted protein</fullName>
    </recommendedName>
</protein>
<dbReference type="PROSITE" id="PS51257">
    <property type="entry name" value="PROKAR_LIPOPROTEIN"/>
    <property type="match status" value="1"/>
</dbReference>
<feature type="compositionally biased region" description="Low complexity" evidence="1">
    <location>
        <begin position="37"/>
        <end position="64"/>
    </location>
</feature>
<evidence type="ECO:0008006" key="4">
    <source>
        <dbReference type="Google" id="ProtNLM"/>
    </source>
</evidence>
<proteinExistence type="predicted"/>
<reference evidence="3" key="1">
    <citation type="submission" date="2023-07" db="EMBL/GenBank/DDBJ databases">
        <title>30 novel species of actinomycetes from the DSMZ collection.</title>
        <authorList>
            <person name="Nouioui I."/>
        </authorList>
    </citation>
    <scope>NUCLEOTIDE SEQUENCE [LARGE SCALE GENOMIC DNA]</scope>
    <source>
        <strain evidence="3">DSM 41636</strain>
    </source>
</reference>
<dbReference type="RefSeq" id="WP_311645906.1">
    <property type="nucleotide sequence ID" value="NZ_JAVRFA010000029.1"/>
</dbReference>
<organism evidence="2 3">
    <name type="scientific">Streptomyces edwardsiae</name>
    <dbReference type="NCBI Taxonomy" id="3075527"/>
    <lineage>
        <taxon>Bacteria</taxon>
        <taxon>Bacillati</taxon>
        <taxon>Actinomycetota</taxon>
        <taxon>Actinomycetes</taxon>
        <taxon>Kitasatosporales</taxon>
        <taxon>Streptomycetaceae</taxon>
        <taxon>Streptomyces</taxon>
    </lineage>
</organism>
<comment type="caution">
    <text evidence="2">The sequence shown here is derived from an EMBL/GenBank/DDBJ whole genome shotgun (WGS) entry which is preliminary data.</text>
</comment>
<keyword evidence="3" id="KW-1185">Reference proteome</keyword>
<feature type="region of interest" description="Disordered" evidence="1">
    <location>
        <begin position="26"/>
        <end position="74"/>
    </location>
</feature>
<accession>A0ABU2PYI1</accession>
<evidence type="ECO:0000313" key="3">
    <source>
        <dbReference type="Proteomes" id="UP001183881"/>
    </source>
</evidence>
<dbReference type="EMBL" id="JAVRFA010000029">
    <property type="protein sequence ID" value="MDT0397227.1"/>
    <property type="molecule type" value="Genomic_DNA"/>
</dbReference>
<evidence type="ECO:0000313" key="2">
    <source>
        <dbReference type="EMBL" id="MDT0397227.1"/>
    </source>
</evidence>
<sequence>MYMRGRGLGLTVVSVVVVLALTGCGDSGQDHGGSKPGGSARPSSSPSSSPSGGGSQPTPTVSPSRSKAPPLKDGTAVLVRCASTEDPYATVEIRNPNGRDAVLNLSVSFADANGFVLMTAGGQISVPAKDTWTYRVPAKSPHLDKIVQCDVDPVAKAAWAT</sequence>
<dbReference type="Proteomes" id="UP001183881">
    <property type="component" value="Unassembled WGS sequence"/>
</dbReference>
<gene>
    <name evidence="2" type="ORF">RM705_21425</name>
</gene>
<name>A0ABU2PYI1_9ACTN</name>